<accession>A0A9D4MKI5</accession>
<reference evidence="1" key="1">
    <citation type="journal article" date="2019" name="bioRxiv">
        <title>The Genome of the Zebra Mussel, Dreissena polymorpha: A Resource for Invasive Species Research.</title>
        <authorList>
            <person name="McCartney M.A."/>
            <person name="Auch B."/>
            <person name="Kono T."/>
            <person name="Mallez S."/>
            <person name="Zhang Y."/>
            <person name="Obille A."/>
            <person name="Becker A."/>
            <person name="Abrahante J.E."/>
            <person name="Garbe J."/>
            <person name="Badalamenti J.P."/>
            <person name="Herman A."/>
            <person name="Mangelson H."/>
            <person name="Liachko I."/>
            <person name="Sullivan S."/>
            <person name="Sone E.D."/>
            <person name="Koren S."/>
            <person name="Silverstein K.A.T."/>
            <person name="Beckman K.B."/>
            <person name="Gohl D.M."/>
        </authorList>
    </citation>
    <scope>NUCLEOTIDE SEQUENCE</scope>
    <source>
        <strain evidence="1">Duluth1</strain>
        <tissue evidence="1">Whole animal</tissue>
    </source>
</reference>
<keyword evidence="2" id="KW-1185">Reference proteome</keyword>
<dbReference type="Proteomes" id="UP000828390">
    <property type="component" value="Unassembled WGS sequence"/>
</dbReference>
<dbReference type="AlphaFoldDB" id="A0A9D4MKI5"/>
<evidence type="ECO:0000313" key="2">
    <source>
        <dbReference type="Proteomes" id="UP000828390"/>
    </source>
</evidence>
<comment type="caution">
    <text evidence="1">The sequence shown here is derived from an EMBL/GenBank/DDBJ whole genome shotgun (WGS) entry which is preliminary data.</text>
</comment>
<organism evidence="1 2">
    <name type="scientific">Dreissena polymorpha</name>
    <name type="common">Zebra mussel</name>
    <name type="synonym">Mytilus polymorpha</name>
    <dbReference type="NCBI Taxonomy" id="45954"/>
    <lineage>
        <taxon>Eukaryota</taxon>
        <taxon>Metazoa</taxon>
        <taxon>Spiralia</taxon>
        <taxon>Lophotrochozoa</taxon>
        <taxon>Mollusca</taxon>
        <taxon>Bivalvia</taxon>
        <taxon>Autobranchia</taxon>
        <taxon>Heteroconchia</taxon>
        <taxon>Euheterodonta</taxon>
        <taxon>Imparidentia</taxon>
        <taxon>Neoheterodontei</taxon>
        <taxon>Myida</taxon>
        <taxon>Dreissenoidea</taxon>
        <taxon>Dreissenidae</taxon>
        <taxon>Dreissena</taxon>
    </lineage>
</organism>
<dbReference type="EMBL" id="JAIWYP010000001">
    <property type="protein sequence ID" value="KAH3877810.1"/>
    <property type="molecule type" value="Genomic_DNA"/>
</dbReference>
<proteinExistence type="predicted"/>
<evidence type="ECO:0000313" key="1">
    <source>
        <dbReference type="EMBL" id="KAH3877810.1"/>
    </source>
</evidence>
<reference evidence="1" key="2">
    <citation type="submission" date="2020-11" db="EMBL/GenBank/DDBJ databases">
        <authorList>
            <person name="McCartney M.A."/>
            <person name="Auch B."/>
            <person name="Kono T."/>
            <person name="Mallez S."/>
            <person name="Becker A."/>
            <person name="Gohl D.M."/>
            <person name="Silverstein K.A.T."/>
            <person name="Koren S."/>
            <person name="Bechman K.B."/>
            <person name="Herman A."/>
            <person name="Abrahante J.E."/>
            <person name="Garbe J."/>
        </authorList>
    </citation>
    <scope>NUCLEOTIDE SEQUENCE</scope>
    <source>
        <strain evidence="1">Duluth1</strain>
        <tissue evidence="1">Whole animal</tissue>
    </source>
</reference>
<protein>
    <submittedName>
        <fullName evidence="1">Uncharacterized protein</fullName>
    </submittedName>
</protein>
<gene>
    <name evidence="1" type="ORF">DPMN_001688</name>
</gene>
<name>A0A9D4MKI5_DREPO</name>
<sequence length="70" mass="8313">MNMTRPDRAGNRILGYRFECERSMETFLTKTIQQMFINIILEKPKAPKPRYLGNLSFCRPVIQILRRPNV</sequence>